<sequence>MQRVARAIPPDARVTYWRAADGWAVRRFDRDGAGRGAILFQAGRADMFEKYLESFDHWHAAGWSVTAFDWRGQGGSGRLGADPHVGHCASFAPWIDDLAGFWRDWRAGRAGPAVLMGHSMGGYLALRAMVEGRVAPDAAVLVAPMLGLRSPVGAPIGGLAARIIAAMGNPARAAWKGERPGAPDRRALLTGDTDRYDDEAFWFAHDPSLKLGPPSWAWLAQAFAGTAALRADPRLAQVTVPVLTLVADRDALVDPRAAIATTARLPDARAIRFPDAAHEILRERDAVRDRALAAIDAFLDERAPVA</sequence>
<dbReference type="InterPro" id="IPR029058">
    <property type="entry name" value="AB_hydrolase_fold"/>
</dbReference>
<dbReference type="EMBL" id="NWVD01000001">
    <property type="protein sequence ID" value="PCG10879.1"/>
    <property type="molecule type" value="Genomic_DNA"/>
</dbReference>
<proteinExistence type="predicted"/>
<accession>A0A2A4I3U8</accession>
<organism evidence="2 3">
    <name type="scientific">Sphingomonas ginsenosidimutans</name>
    <dbReference type="NCBI Taxonomy" id="862134"/>
    <lineage>
        <taxon>Bacteria</taxon>
        <taxon>Pseudomonadati</taxon>
        <taxon>Pseudomonadota</taxon>
        <taxon>Alphaproteobacteria</taxon>
        <taxon>Sphingomonadales</taxon>
        <taxon>Sphingomonadaceae</taxon>
        <taxon>Sphingomonas</taxon>
    </lineage>
</organism>
<keyword evidence="3" id="KW-1185">Reference proteome</keyword>
<protein>
    <submittedName>
        <fullName evidence="2">Lysophospholipase</fullName>
    </submittedName>
</protein>
<comment type="caution">
    <text evidence="2">The sequence shown here is derived from an EMBL/GenBank/DDBJ whole genome shotgun (WGS) entry which is preliminary data.</text>
</comment>
<dbReference type="InterPro" id="IPR051044">
    <property type="entry name" value="MAG_DAG_Lipase"/>
</dbReference>
<dbReference type="SUPFAM" id="SSF53474">
    <property type="entry name" value="alpha/beta-Hydrolases"/>
    <property type="match status" value="1"/>
</dbReference>
<dbReference type="InterPro" id="IPR022742">
    <property type="entry name" value="Hydrolase_4"/>
</dbReference>
<evidence type="ECO:0000259" key="1">
    <source>
        <dbReference type="Pfam" id="PF12146"/>
    </source>
</evidence>
<feature type="domain" description="Serine aminopeptidase S33" evidence="1">
    <location>
        <begin position="35"/>
        <end position="285"/>
    </location>
</feature>
<name>A0A2A4I3U8_9SPHN</name>
<evidence type="ECO:0000313" key="3">
    <source>
        <dbReference type="Proteomes" id="UP000218784"/>
    </source>
</evidence>
<dbReference type="AlphaFoldDB" id="A0A2A4I3U8"/>
<dbReference type="Pfam" id="PF12146">
    <property type="entry name" value="Hydrolase_4"/>
    <property type="match status" value="1"/>
</dbReference>
<reference evidence="2 3" key="1">
    <citation type="submission" date="2017-09" db="EMBL/GenBank/DDBJ databases">
        <title>Sphingomonas ginsenosidimutans KACC 14949, whole genome shotgun sequence.</title>
        <authorList>
            <person name="Feng G."/>
            <person name="Zhu H."/>
        </authorList>
    </citation>
    <scope>NUCLEOTIDE SEQUENCE [LARGE SCALE GENOMIC DNA]</scope>
    <source>
        <strain evidence="2 3">KACC 14949</strain>
    </source>
</reference>
<dbReference type="Gene3D" id="3.40.50.1820">
    <property type="entry name" value="alpha/beta hydrolase"/>
    <property type="match status" value="1"/>
</dbReference>
<dbReference type="Proteomes" id="UP000218784">
    <property type="component" value="Unassembled WGS sequence"/>
</dbReference>
<dbReference type="PANTHER" id="PTHR11614">
    <property type="entry name" value="PHOSPHOLIPASE-RELATED"/>
    <property type="match status" value="1"/>
</dbReference>
<evidence type="ECO:0000313" key="2">
    <source>
        <dbReference type="EMBL" id="PCG10879.1"/>
    </source>
</evidence>
<gene>
    <name evidence="2" type="ORF">COA17_01775</name>
</gene>